<proteinExistence type="predicted"/>
<evidence type="ECO:0000313" key="2">
    <source>
        <dbReference type="EMBL" id="KAF2401335.1"/>
    </source>
</evidence>
<accession>A0A6G1I027</accession>
<dbReference type="Proteomes" id="UP000799640">
    <property type="component" value="Unassembled WGS sequence"/>
</dbReference>
<keyword evidence="1" id="KW-0472">Membrane</keyword>
<reference evidence="2" key="1">
    <citation type="journal article" date="2020" name="Stud. Mycol.">
        <title>101 Dothideomycetes genomes: a test case for predicting lifestyles and emergence of pathogens.</title>
        <authorList>
            <person name="Haridas S."/>
            <person name="Albert R."/>
            <person name="Binder M."/>
            <person name="Bloem J."/>
            <person name="Labutti K."/>
            <person name="Salamov A."/>
            <person name="Andreopoulos B."/>
            <person name="Baker S."/>
            <person name="Barry K."/>
            <person name="Bills G."/>
            <person name="Bluhm B."/>
            <person name="Cannon C."/>
            <person name="Castanera R."/>
            <person name="Culley D."/>
            <person name="Daum C."/>
            <person name="Ezra D."/>
            <person name="Gonzalez J."/>
            <person name="Henrissat B."/>
            <person name="Kuo A."/>
            <person name="Liang C."/>
            <person name="Lipzen A."/>
            <person name="Lutzoni F."/>
            <person name="Magnuson J."/>
            <person name="Mondo S."/>
            <person name="Nolan M."/>
            <person name="Ohm R."/>
            <person name="Pangilinan J."/>
            <person name="Park H.-J."/>
            <person name="Ramirez L."/>
            <person name="Alfaro M."/>
            <person name="Sun H."/>
            <person name="Tritt A."/>
            <person name="Yoshinaga Y."/>
            <person name="Zwiers L.-H."/>
            <person name="Turgeon B."/>
            <person name="Goodwin S."/>
            <person name="Spatafora J."/>
            <person name="Crous P."/>
            <person name="Grigoriev I."/>
        </authorList>
    </citation>
    <scope>NUCLEOTIDE SEQUENCE</scope>
    <source>
        <strain evidence="2">CBS 262.69</strain>
    </source>
</reference>
<keyword evidence="1" id="KW-0812">Transmembrane</keyword>
<sequence>MASSAPDTAALVKTAQQLSEGIISSKGIPSEESTVHRLESIMAAASQLANQIKSAPSGAKDTATANSTSTLLSLDSKSTHSVSLPITVDLLSKLAHRVVSHPPVYLTPAILTSYVSIQSTLQRPTTIPEVFALYATKPAPVPGSDPVKYRSTSPTAASQAIPSEVADLALTAAIEAADLPLALAIIETSYGVRAFQRNKFVKRALPALTGLGLAPAAAIMVGSHLTTYTNAVDPAQLTAITAAGILTYVAATATIGFVAITTRNDQMERVTWVTGLPLRQRWLREEERAAVDRVAQAWGFKEVDRRGEEEGEEWEMLRDWCGLRGMILDRVDLMDGME</sequence>
<organism evidence="2 3">
    <name type="scientific">Trichodelitschia bisporula</name>
    <dbReference type="NCBI Taxonomy" id="703511"/>
    <lineage>
        <taxon>Eukaryota</taxon>
        <taxon>Fungi</taxon>
        <taxon>Dikarya</taxon>
        <taxon>Ascomycota</taxon>
        <taxon>Pezizomycotina</taxon>
        <taxon>Dothideomycetes</taxon>
        <taxon>Dothideomycetes incertae sedis</taxon>
        <taxon>Phaeotrichales</taxon>
        <taxon>Phaeotrichaceae</taxon>
        <taxon>Trichodelitschia</taxon>
    </lineage>
</organism>
<gene>
    <name evidence="2" type="ORF">EJ06DRAFT_555915</name>
</gene>
<feature type="transmembrane region" description="Helical" evidence="1">
    <location>
        <begin position="237"/>
        <end position="260"/>
    </location>
</feature>
<evidence type="ECO:0000313" key="3">
    <source>
        <dbReference type="Proteomes" id="UP000799640"/>
    </source>
</evidence>
<evidence type="ECO:0000256" key="1">
    <source>
        <dbReference type="SAM" id="Phobius"/>
    </source>
</evidence>
<dbReference type="OrthoDB" id="5360701at2759"/>
<keyword evidence="1" id="KW-1133">Transmembrane helix</keyword>
<keyword evidence="3" id="KW-1185">Reference proteome</keyword>
<feature type="transmembrane region" description="Helical" evidence="1">
    <location>
        <begin position="204"/>
        <end position="225"/>
    </location>
</feature>
<dbReference type="AlphaFoldDB" id="A0A6G1I027"/>
<protein>
    <submittedName>
        <fullName evidence="2">Uncharacterized protein</fullName>
    </submittedName>
</protein>
<name>A0A6G1I027_9PEZI</name>
<dbReference type="EMBL" id="ML996693">
    <property type="protein sequence ID" value="KAF2401335.1"/>
    <property type="molecule type" value="Genomic_DNA"/>
</dbReference>